<dbReference type="InterPro" id="IPR016518">
    <property type="entry name" value="Alpha-L-fucosidase"/>
</dbReference>
<evidence type="ECO:0000313" key="4">
    <source>
        <dbReference type="EMBL" id="QBN17887.1"/>
    </source>
</evidence>
<feature type="domain" description="Glycosyl hydrolase family 95 catalytic" evidence="3">
    <location>
        <begin position="295"/>
        <end position="706"/>
    </location>
</feature>
<dbReference type="Pfam" id="PF14498">
    <property type="entry name" value="Glyco_hyd_65N_2"/>
    <property type="match status" value="2"/>
</dbReference>
<dbReference type="GO" id="GO:0004560">
    <property type="term" value="F:alpha-L-fucosidase activity"/>
    <property type="evidence" value="ECO:0007669"/>
    <property type="project" value="InterPro"/>
</dbReference>
<dbReference type="Proteomes" id="UP000291124">
    <property type="component" value="Chromosome"/>
</dbReference>
<dbReference type="PANTHER" id="PTHR31084">
    <property type="entry name" value="ALPHA-L-FUCOSIDASE 2"/>
    <property type="match status" value="1"/>
</dbReference>
<dbReference type="InterPro" id="IPR012341">
    <property type="entry name" value="6hp_glycosidase-like_sf"/>
</dbReference>
<evidence type="ECO:0000259" key="1">
    <source>
        <dbReference type="Pfam" id="PF14498"/>
    </source>
</evidence>
<evidence type="ECO:0000259" key="3">
    <source>
        <dbReference type="Pfam" id="PF22124"/>
    </source>
</evidence>
<accession>A0A4P6YB62</accession>
<dbReference type="GO" id="GO:0005975">
    <property type="term" value="P:carbohydrate metabolic process"/>
    <property type="evidence" value="ECO:0007669"/>
    <property type="project" value="InterPro"/>
</dbReference>
<dbReference type="Pfam" id="PF21307">
    <property type="entry name" value="Glyco_hydro_95_C"/>
    <property type="match status" value="1"/>
</dbReference>
<organism evidence="4 5">
    <name type="scientific">Flavobacterium nackdongense</name>
    <dbReference type="NCBI Taxonomy" id="2547394"/>
    <lineage>
        <taxon>Bacteria</taxon>
        <taxon>Pseudomonadati</taxon>
        <taxon>Bacteroidota</taxon>
        <taxon>Flavobacteriia</taxon>
        <taxon>Flavobacteriales</taxon>
        <taxon>Flavobacteriaceae</taxon>
        <taxon>Flavobacterium</taxon>
    </lineage>
</organism>
<keyword evidence="4" id="KW-0378">Hydrolase</keyword>
<sequence length="806" mass="90921">MNWYFFMYLKNMKSIVVLKILVILLFTLGCFAQMPLKKYELRYTTPASNSNEGWEDLSLPLGNGYFGVNVFGGVATERLQLSEKSMYMRDTTQTNSSYKTIALTNFGETYIEFPHAAKEVTHYERKLDIRNARATVSYTYQGVDYKRELFTSYPDKVMVVKISASTPGKVNFTLRPKHIFLGSMRQGTVKAANDRITMSGVLEPYKLLFEAQYRVKNYGGTISSQNDTNGTNGIITVQNADTAVIVMALATNYVLSPAVLEGDNKDTFTIVNKLKDQPNPNLQISKIVDSAFALNYEQLFKNHLEDYSALFSRVSIELGEKNAETTTDKLLADYKNGNESRYLEELYFQYGRYLLISSSRKGTLPANLQGTWNALHAAPWTGGYWLNINYQMNYWPAFQTNLAETFTPYLDYIEASVPSGHSRGSELVKKYNSKNFSEEKGACGWTIGTGNSPYKNSNPGPTSGFGTGPFVCQSIWDYYEFTKDIAVLKRIYPTIKGSSDFTSRIVREIPEFKNLLLCSPSWSPESQYFSGPNTKKYIDIPGTAYDQQLIYQGHLNTIAAAKILGIDAKMVQLLEKQLPLLDPVQIGTSGQVKEFRTENEYSEFGDPAHRHISQLIGLFPGTIINETTPKWLEAAKVTLTKRGDRATGWSVAYKMNMWARAKDGNHAYTLYQNLLKFNTKNNLWDTHPPFQIDGNLGGTAGVAEMLLQSHAGYIEPLAALPDSWKTGSYEGLMARGNFQIAAQWSEKKLSQLKIKSNAGEVCRIFYPKIEKSKLKSTTGKVLHFKKEKNNLISFETIQGQEYIFEL</sequence>
<dbReference type="KEGG" id="fnk:E1750_03405"/>
<evidence type="ECO:0000313" key="5">
    <source>
        <dbReference type="Proteomes" id="UP000291124"/>
    </source>
</evidence>
<gene>
    <name evidence="4" type="ORF">E1750_03405</name>
</gene>
<dbReference type="Pfam" id="PF22124">
    <property type="entry name" value="Glyco_hydro_95_cat"/>
    <property type="match status" value="1"/>
</dbReference>
<dbReference type="EMBL" id="CP037933">
    <property type="protein sequence ID" value="QBN17887.1"/>
    <property type="molecule type" value="Genomic_DNA"/>
</dbReference>
<feature type="domain" description="Glycosyl hydrolase family 95 N-terminal" evidence="1">
    <location>
        <begin position="41"/>
        <end position="89"/>
    </location>
</feature>
<dbReference type="OrthoDB" id="9802600at2"/>
<dbReference type="AlphaFoldDB" id="A0A4P6YB62"/>
<dbReference type="PANTHER" id="PTHR31084:SF19">
    <property type="entry name" value="GLYCOSYL HYDROLASE FAMILY 95 N-TERMINAL DOMAIN-CONTAINING PROTEIN"/>
    <property type="match status" value="1"/>
</dbReference>
<dbReference type="PIRSF" id="PIRSF007663">
    <property type="entry name" value="UCP007663"/>
    <property type="match status" value="1"/>
</dbReference>
<dbReference type="Gene3D" id="1.50.10.10">
    <property type="match status" value="1"/>
</dbReference>
<dbReference type="SUPFAM" id="SSF48208">
    <property type="entry name" value="Six-hairpin glycosidases"/>
    <property type="match status" value="1"/>
</dbReference>
<dbReference type="InterPro" id="IPR008928">
    <property type="entry name" value="6-hairpin_glycosidase_sf"/>
</dbReference>
<evidence type="ECO:0000259" key="2">
    <source>
        <dbReference type="Pfam" id="PF21307"/>
    </source>
</evidence>
<feature type="domain" description="Glycosyl hydrolase family 95 N-terminal" evidence="1">
    <location>
        <begin position="98"/>
        <end position="254"/>
    </location>
</feature>
<protein>
    <submittedName>
        <fullName evidence="4">Glycoside hydrolase family 95 protein</fullName>
    </submittedName>
</protein>
<dbReference type="InterPro" id="IPR049053">
    <property type="entry name" value="AFCA-like_C"/>
</dbReference>
<proteinExistence type="predicted"/>
<feature type="domain" description="Alpha fucosidase A-like C-terminal" evidence="2">
    <location>
        <begin position="708"/>
        <end position="803"/>
    </location>
</feature>
<dbReference type="InterPro" id="IPR027414">
    <property type="entry name" value="GH95_N_dom"/>
</dbReference>
<keyword evidence="5" id="KW-1185">Reference proteome</keyword>
<dbReference type="InterPro" id="IPR054363">
    <property type="entry name" value="GH95_cat"/>
</dbReference>
<name>A0A4P6YB62_9FLAO</name>
<reference evidence="5" key="1">
    <citation type="submission" date="2019-03" db="EMBL/GenBank/DDBJ databases">
        <title>Flavobacterium sp.</title>
        <authorList>
            <person name="Kim H."/>
        </authorList>
    </citation>
    <scope>NUCLEOTIDE SEQUENCE [LARGE SCALE GENOMIC DNA]</scope>
    <source>
        <strain evidence="5">GS13</strain>
    </source>
</reference>